<dbReference type="STRING" id="2045.KR76_00069"/>
<evidence type="ECO:0000313" key="2">
    <source>
        <dbReference type="Proteomes" id="UP000030300"/>
    </source>
</evidence>
<dbReference type="GeneID" id="96612815"/>
<dbReference type="OrthoDB" id="3831114at2"/>
<gene>
    <name evidence="1" type="ORF">KR76_00069</name>
</gene>
<name>A0A0C5XAF3_NOCSI</name>
<evidence type="ECO:0000313" key="1">
    <source>
        <dbReference type="EMBL" id="AJR18245.1"/>
    </source>
</evidence>
<dbReference type="EMBL" id="CP009896">
    <property type="protein sequence ID" value="AJR18245.1"/>
    <property type="molecule type" value="Genomic_DNA"/>
</dbReference>
<accession>A0A0C5XAF3</accession>
<dbReference type="KEGG" id="psim:KR76_00069"/>
<keyword evidence="2" id="KW-1185">Reference proteome</keyword>
<reference evidence="1 2" key="1">
    <citation type="journal article" date="2015" name="Genome Announc.">
        <title>Complete Genome Sequence of Steroid-Transforming Nocardioides simplex VKM Ac-2033D.</title>
        <authorList>
            <person name="Shtratnikova V.Y."/>
            <person name="Schelkunov M.I."/>
            <person name="Pekov Y.A."/>
            <person name="Fokina V.V."/>
            <person name="Logacheva M.D."/>
            <person name="Sokolov S.L."/>
            <person name="Bragin E.Y."/>
            <person name="Ashapkin V.V."/>
            <person name="Donova M.V."/>
        </authorList>
    </citation>
    <scope>NUCLEOTIDE SEQUENCE [LARGE SCALE GENOMIC DNA]</scope>
    <source>
        <strain evidence="1 2">VKM Ac-2033D</strain>
    </source>
</reference>
<dbReference type="Proteomes" id="UP000030300">
    <property type="component" value="Chromosome"/>
</dbReference>
<dbReference type="RefSeq" id="WP_158510185.1">
    <property type="nucleotide sequence ID" value="NZ_BJMC01000017.1"/>
</dbReference>
<sequence>MPPQSQVLVELTEGAVPGLLLKTNADGSSALVTYEQDGHVATSWVPVEKVRLLEA</sequence>
<organism evidence="1 2">
    <name type="scientific">Nocardioides simplex</name>
    <name type="common">Arthrobacter simplex</name>
    <dbReference type="NCBI Taxonomy" id="2045"/>
    <lineage>
        <taxon>Bacteria</taxon>
        <taxon>Bacillati</taxon>
        <taxon>Actinomycetota</taxon>
        <taxon>Actinomycetes</taxon>
        <taxon>Propionibacteriales</taxon>
        <taxon>Nocardioidaceae</taxon>
        <taxon>Pimelobacter</taxon>
    </lineage>
</organism>
<dbReference type="HOGENOM" id="CLU_3027769_0_0_11"/>
<dbReference type="AlphaFoldDB" id="A0A0C5XAF3"/>
<proteinExistence type="predicted"/>
<protein>
    <submittedName>
        <fullName evidence="1">Uncharacterized protein</fullName>
    </submittedName>
</protein>